<reference evidence="9 10" key="1">
    <citation type="submission" date="2018-08" db="EMBL/GenBank/DDBJ databases">
        <title>Salinimonas sediminis sp. nov., a piezophilic bacterium isolated from a deep-sea sediment sample from the New Britain Trench.</title>
        <authorList>
            <person name="Cao J."/>
        </authorList>
    </citation>
    <scope>NUCLEOTIDE SEQUENCE [LARGE SCALE GENOMIC DNA]</scope>
    <source>
        <strain evidence="9 10">N102</strain>
    </source>
</reference>
<dbReference type="KEGG" id="salm:D0Y50_03390"/>
<dbReference type="Pfam" id="PF07715">
    <property type="entry name" value="Plug"/>
    <property type="match status" value="1"/>
</dbReference>
<dbReference type="InterPro" id="IPR036942">
    <property type="entry name" value="Beta-barrel_TonB_sf"/>
</dbReference>
<dbReference type="PANTHER" id="PTHR40980:SF3">
    <property type="entry name" value="TONB-DEPENDENT RECEPTOR-LIKE BETA-BARREL DOMAIN-CONTAINING PROTEIN"/>
    <property type="match status" value="1"/>
</dbReference>
<dbReference type="Gene3D" id="3.55.50.30">
    <property type="match status" value="1"/>
</dbReference>
<evidence type="ECO:0000259" key="8">
    <source>
        <dbReference type="SMART" id="SM00965"/>
    </source>
</evidence>
<dbReference type="SMART" id="SM00965">
    <property type="entry name" value="STN"/>
    <property type="match status" value="1"/>
</dbReference>
<dbReference type="InterPro" id="IPR012910">
    <property type="entry name" value="Plug_dom"/>
</dbReference>
<keyword evidence="3" id="KW-0410">Iron transport</keyword>
<dbReference type="PANTHER" id="PTHR40980">
    <property type="entry name" value="PLUG DOMAIN-CONTAINING PROTEIN"/>
    <property type="match status" value="1"/>
</dbReference>
<dbReference type="SUPFAM" id="SSF56935">
    <property type="entry name" value="Porins"/>
    <property type="match status" value="1"/>
</dbReference>
<keyword evidence="3" id="KW-0406">Ion transport</keyword>
<protein>
    <submittedName>
        <fullName evidence="9">TonB-dependent receptor</fullName>
    </submittedName>
</protein>
<dbReference type="Proteomes" id="UP000262073">
    <property type="component" value="Chromosome"/>
</dbReference>
<organism evidence="9 10">
    <name type="scientific">Salinimonas sediminis</name>
    <dbReference type="NCBI Taxonomy" id="2303538"/>
    <lineage>
        <taxon>Bacteria</taxon>
        <taxon>Pseudomonadati</taxon>
        <taxon>Pseudomonadota</taxon>
        <taxon>Gammaproteobacteria</taxon>
        <taxon>Alteromonadales</taxon>
        <taxon>Alteromonadaceae</taxon>
        <taxon>Alteromonas/Salinimonas group</taxon>
        <taxon>Salinimonas</taxon>
    </lineage>
</organism>
<dbReference type="Gene3D" id="2.170.130.10">
    <property type="entry name" value="TonB-dependent receptor, plug domain"/>
    <property type="match status" value="1"/>
</dbReference>
<keyword evidence="9" id="KW-0675">Receptor</keyword>
<dbReference type="AlphaFoldDB" id="A0A346NIY8"/>
<keyword evidence="7" id="KW-0798">TonB box</keyword>
<evidence type="ECO:0000256" key="6">
    <source>
        <dbReference type="ARBA" id="ARBA00023237"/>
    </source>
</evidence>
<dbReference type="GO" id="GO:0006826">
    <property type="term" value="P:iron ion transport"/>
    <property type="evidence" value="ECO:0007669"/>
    <property type="project" value="UniProtKB-KW"/>
</dbReference>
<comment type="subcellular location">
    <subcellularLocation>
        <location evidence="1 7">Cell outer membrane</location>
    </subcellularLocation>
</comment>
<dbReference type="EMBL" id="CP031769">
    <property type="protein sequence ID" value="AXR05495.1"/>
    <property type="molecule type" value="Genomic_DNA"/>
</dbReference>
<keyword evidence="5 7" id="KW-0472">Membrane</keyword>
<sequence length="1009" mass="111675">MVTISSVLAEEHAATIAFSIKQKTADEALIEFAEQAGLTVIFPYNKVRHTIANPLQARLTVTQALSQLLAGTNLTARLDEKNHVRISVLPAEEPSNWLSQWFHELTAAQDDLLMVPMSDDAEMVEYIEVKGLRARTSQSVSIKRDADYVLDTIQSLEMGKFPDQNLAEALQRVPGVAIDRAEGEGQFVTVRGFGPQFNQVLLNGRQLATDTLGRQFSFDTVAPELVSAVTVHKQGRADLPTGGIGSTIIVQTSRPLALRGLRVAGSVKMQYDANSGKTSPQASVLFSDTFFNDKMGLLLSYSDYARHARIDEAQIDGWVVNTNVPDAQLDRPVDTLYVPRKYDQRVRFEQRHRQGATLVWQYRPNDKTEFTLDYLGTRYNIDSSATSMGHWFTSSNLENVITDSNGTAVRFSQRVGHATDFHARSFNRDTALHSAGIALNWQASDNLVLDIDLSGSRASVDDPQGEGDALSLIGYLNQSTFDHTQGNILPAISHFDAANPAQINAEGVVSGVQNYLDPANGRAHVMLKRGWQIEDTISQASVDARWHPPGQAISRLDGGIRIARQSKDNERRDNEINGLHCYFCGYFDAPDLPDDFQQVFDAGDDFLASVSGHQTIPHAWLRHDGPQLFAYLEDAAQVDLSPVRRGNSYQVTETVQAAYLNISLDYAPGPLLVTVNGGLRFENTQVSVGGLYEPLVGLEILDQTELGQVIGSIQQVHQTHHYSNWLPALSARIAWQDNWVLRTGYARSLTRPTLEQMSPGIRYTTTRQGGDLRASVGNPALKPFVADNFDMALEYYYQQSNYLSLGVFRKYVDNFITIDSQEQIFSGVTDPSTGNDPLKADALDEIARFAVAQPFNSETATVDGVELSAQHLFGKSGWGVQANLSAVSSNAELDKTDINRKFALTGLSGAKNVVVFYEKNALQWRLAWNYRDGFLQSLEQPLSTEPTYVSPYKQWDISASYALNSQVSVFIEGINLTNETVHKHGRFSNQLLLVQDTGSRFALGIRATY</sequence>
<keyword evidence="2" id="KW-0813">Transport</keyword>
<accession>A0A346NIY8</accession>
<evidence type="ECO:0000313" key="9">
    <source>
        <dbReference type="EMBL" id="AXR05495.1"/>
    </source>
</evidence>
<dbReference type="OrthoDB" id="8727862at2"/>
<dbReference type="Pfam" id="PF00593">
    <property type="entry name" value="TonB_dep_Rec_b-barrel"/>
    <property type="match status" value="1"/>
</dbReference>
<keyword evidence="10" id="KW-1185">Reference proteome</keyword>
<evidence type="ECO:0000313" key="10">
    <source>
        <dbReference type="Proteomes" id="UP000262073"/>
    </source>
</evidence>
<dbReference type="InterPro" id="IPR010104">
    <property type="entry name" value="TonB_rcpt_bac"/>
</dbReference>
<evidence type="ECO:0000256" key="4">
    <source>
        <dbReference type="ARBA" id="ARBA00023004"/>
    </source>
</evidence>
<comment type="similarity">
    <text evidence="7">Belongs to the TonB-dependent receptor family.</text>
</comment>
<evidence type="ECO:0000256" key="5">
    <source>
        <dbReference type="ARBA" id="ARBA00023136"/>
    </source>
</evidence>
<evidence type="ECO:0000256" key="1">
    <source>
        <dbReference type="ARBA" id="ARBA00004442"/>
    </source>
</evidence>
<dbReference type="InterPro" id="IPR011662">
    <property type="entry name" value="Secretin/TonB_short_N"/>
</dbReference>
<gene>
    <name evidence="9" type="ORF">D0Y50_03390</name>
</gene>
<evidence type="ECO:0000256" key="7">
    <source>
        <dbReference type="RuleBase" id="RU003357"/>
    </source>
</evidence>
<dbReference type="GO" id="GO:0009279">
    <property type="term" value="C:cell outer membrane"/>
    <property type="evidence" value="ECO:0007669"/>
    <property type="project" value="UniProtKB-SubCell"/>
</dbReference>
<feature type="domain" description="Secretin/TonB short N-terminal" evidence="8">
    <location>
        <begin position="38"/>
        <end position="89"/>
    </location>
</feature>
<dbReference type="Gene3D" id="2.40.170.20">
    <property type="entry name" value="TonB-dependent receptor, beta-barrel domain"/>
    <property type="match status" value="1"/>
</dbReference>
<evidence type="ECO:0000256" key="3">
    <source>
        <dbReference type="ARBA" id="ARBA00022496"/>
    </source>
</evidence>
<dbReference type="InterPro" id="IPR037066">
    <property type="entry name" value="Plug_dom_sf"/>
</dbReference>
<keyword evidence="4" id="KW-0408">Iron</keyword>
<evidence type="ECO:0000256" key="2">
    <source>
        <dbReference type="ARBA" id="ARBA00022448"/>
    </source>
</evidence>
<name>A0A346NIY8_9ALTE</name>
<dbReference type="InterPro" id="IPR000531">
    <property type="entry name" value="Beta-barrel_TonB"/>
</dbReference>
<keyword evidence="6" id="KW-0998">Cell outer membrane</keyword>
<dbReference type="NCBIfam" id="TIGR01782">
    <property type="entry name" value="TonB-Xanth-Caul"/>
    <property type="match status" value="1"/>
</dbReference>
<proteinExistence type="inferred from homology"/>